<dbReference type="CDD" id="cd21140">
    <property type="entry name" value="Cas6_I-like"/>
    <property type="match status" value="1"/>
</dbReference>
<dbReference type="GO" id="GO:0016788">
    <property type="term" value="F:hydrolase activity, acting on ester bonds"/>
    <property type="evidence" value="ECO:0007669"/>
    <property type="project" value="InterPro"/>
</dbReference>
<dbReference type="Proteomes" id="UP000422644">
    <property type="component" value="Chromosome"/>
</dbReference>
<dbReference type="InterPro" id="IPR049435">
    <property type="entry name" value="Cas_Cas6_C"/>
</dbReference>
<keyword evidence="4" id="KW-1185">Reference proteome</keyword>
<dbReference type="PANTHER" id="PTHR36984">
    <property type="entry name" value="CRISPR-ASSOCIATED ENDORIBONUCLEASE CAS6 1"/>
    <property type="match status" value="1"/>
</dbReference>
<accession>A0A510K2L6</accession>
<dbReference type="EMBL" id="AP019831">
    <property type="protein sequence ID" value="BBM44961.1"/>
    <property type="molecule type" value="Genomic_DNA"/>
</dbReference>
<dbReference type="GO" id="GO:0051607">
    <property type="term" value="P:defense response to virus"/>
    <property type="evidence" value="ECO:0007669"/>
    <property type="project" value="UniProtKB-KW"/>
</dbReference>
<name>A0A510K2L6_9FUSO</name>
<feature type="domain" description="CRISPR associated protein Cas6 C-terminal" evidence="2">
    <location>
        <begin position="122"/>
        <end position="257"/>
    </location>
</feature>
<dbReference type="OrthoDB" id="45555at2"/>
<protein>
    <submittedName>
        <fullName evidence="3">CRISPR-associated protein Cas6</fullName>
    </submittedName>
</protein>
<reference evidence="3 4" key="1">
    <citation type="submission" date="2019-07" db="EMBL/GenBank/DDBJ databases">
        <title>Complete Genome Sequence of Leptotrichia trevisanii Strain JMUB3870.</title>
        <authorList>
            <person name="Watanabe S."/>
            <person name="Cui L."/>
        </authorList>
    </citation>
    <scope>NUCLEOTIDE SEQUENCE [LARGE SCALE GENOMIC DNA]</scope>
    <source>
        <strain evidence="3 4">JMUB3870</strain>
    </source>
</reference>
<gene>
    <name evidence="3" type="primary">cas6</name>
    <name evidence="3" type="ORF">JMUB3870_1079</name>
</gene>
<sequence length="260" mass="30146">MRFKINIELTEGNSFPINWRSKILCVLKTGLKKCDNEIFEEFFGSAKQKNYTWSAYFQNVKFEKDKVKFLGEEKKIIVNLSAYDNVDSLNIYNAFSGIRFKEIKISEETKVVVTNISILPRQIIKDNILIVKTMSPIVCRDHDQETKKDTYYIGTDDKFSKIIKRNLYLKLKELKGEYVKKDIEDLIIDSSQTKKVVVKHYDKTKKDKTLNYENKFNGKFLDTSVGILKLEGKSYILDYIYNAGIGSITGSGFGMLEKLK</sequence>
<dbReference type="RefSeq" id="WP_026749140.1">
    <property type="nucleotide sequence ID" value="NZ_AP019831.1"/>
</dbReference>
<dbReference type="Pfam" id="PF01881">
    <property type="entry name" value="Cas_Cas6_C"/>
    <property type="match status" value="1"/>
</dbReference>
<organism evidence="3 4">
    <name type="scientific">Leptotrichia trevisanii</name>
    <dbReference type="NCBI Taxonomy" id="109328"/>
    <lineage>
        <taxon>Bacteria</taxon>
        <taxon>Fusobacteriati</taxon>
        <taxon>Fusobacteriota</taxon>
        <taxon>Fusobacteriia</taxon>
        <taxon>Fusobacteriales</taxon>
        <taxon>Leptotrichiaceae</taxon>
        <taxon>Leptotrichia</taxon>
    </lineage>
</organism>
<dbReference type="AlphaFoldDB" id="A0A510K2L6"/>
<dbReference type="Gene3D" id="3.30.70.1900">
    <property type="match status" value="1"/>
</dbReference>
<dbReference type="NCBIfam" id="TIGR01877">
    <property type="entry name" value="cas_cas6"/>
    <property type="match status" value="1"/>
</dbReference>
<evidence type="ECO:0000256" key="1">
    <source>
        <dbReference type="ARBA" id="ARBA00023118"/>
    </source>
</evidence>
<dbReference type="InterPro" id="IPR010156">
    <property type="entry name" value="CRISPR-assoc_prot_Cas6"/>
</dbReference>
<dbReference type="InterPro" id="IPR045747">
    <property type="entry name" value="CRISPR-assoc_prot_Cas6_N_sf"/>
</dbReference>
<evidence type="ECO:0000313" key="4">
    <source>
        <dbReference type="Proteomes" id="UP000422644"/>
    </source>
</evidence>
<evidence type="ECO:0000313" key="3">
    <source>
        <dbReference type="EMBL" id="BBM44961.1"/>
    </source>
</evidence>
<dbReference type="PANTHER" id="PTHR36984:SF3">
    <property type="entry name" value="CRISPR-ASSOCIATED ENDORIBONUCLEASE CAS6"/>
    <property type="match status" value="1"/>
</dbReference>
<proteinExistence type="predicted"/>
<keyword evidence="1" id="KW-0051">Antiviral defense</keyword>
<evidence type="ECO:0000259" key="2">
    <source>
        <dbReference type="Pfam" id="PF01881"/>
    </source>
</evidence>
<dbReference type="Gene3D" id="3.30.70.1890">
    <property type="match status" value="1"/>
</dbReference>